<proteinExistence type="inferred from homology"/>
<dbReference type="InterPro" id="IPR000055">
    <property type="entry name" value="Restrct_endonuc_typeI_TRD"/>
</dbReference>
<evidence type="ECO:0000313" key="7">
    <source>
        <dbReference type="Proteomes" id="UP001168579"/>
    </source>
</evidence>
<evidence type="ECO:0000256" key="2">
    <source>
        <dbReference type="ARBA" id="ARBA00022747"/>
    </source>
</evidence>
<dbReference type="Proteomes" id="UP001168579">
    <property type="component" value="Unassembled WGS sequence"/>
</dbReference>
<keyword evidence="6" id="KW-0540">Nuclease</keyword>
<keyword evidence="6" id="KW-0378">Hydrolase</keyword>
<dbReference type="Pfam" id="PF01420">
    <property type="entry name" value="Methylase_S"/>
    <property type="match status" value="2"/>
</dbReference>
<keyword evidence="7" id="KW-1185">Reference proteome</keyword>
<keyword evidence="2" id="KW-0680">Restriction system</keyword>
<dbReference type="InterPro" id="IPR044946">
    <property type="entry name" value="Restrct_endonuc_typeI_TRD_sf"/>
</dbReference>
<evidence type="ECO:0000313" key="6">
    <source>
        <dbReference type="EMBL" id="MDO1512854.1"/>
    </source>
</evidence>
<accession>A0ABT8RPL5</accession>
<gene>
    <name evidence="6" type="ORF">Q2T41_09325</name>
</gene>
<reference evidence="6" key="1">
    <citation type="journal article" date="2014" name="Int. J. Syst. Evol. Microbiol.">
        <title>Complete genome of a new Firmicutes species belonging to the dominant human colonic microbiota ('Ruminococcus bicirculans') reveals two chromosomes and a selective capacity to utilize plant glucans.</title>
        <authorList>
            <consortium name="NISC Comparative Sequencing Program"/>
            <person name="Wegmann U."/>
            <person name="Louis P."/>
            <person name="Goesmann A."/>
            <person name="Henrissat B."/>
            <person name="Duncan S.H."/>
            <person name="Flint H.J."/>
        </authorList>
    </citation>
    <scope>NUCLEOTIDE SEQUENCE</scope>
    <source>
        <strain evidence="6">CECT 8869</strain>
    </source>
</reference>
<keyword evidence="3" id="KW-0238">DNA-binding</keyword>
<sequence>MVEQETSLQEGKMKQSTQTKTQPLIPKLRFKEFDGDIKETFFGKLYSFHTTNSLSRDKLNYENGEIRNIHYGDIHTKFQSHFHLEKEYVPFINSNVDISKIKNDSYSKLGDLIIADASEDYADIGKSIELINLNNEKLVAGLHTFLARPVTDKTAIGYISYVLKSWKLRKQIMTIAQGTKVLSLSTNRFSLLKLVLPSLPEQHKIASFLSAVDEKIQQLTQKKSLLEQYKKGVMQQLFSGKLRFKDENGENFPDWEEKRFFDLFDDVLDFRGRTPLKMGMEWGGDILSLSANNVKNGFIDLTAEGNLGSEDLYEKWMGKVNLEKGDIVFTMEAPLGKALLVPDNKKYILSQRVVAFKSIKNISNAFLIQLIWSSKFQNTITRLSTGSTAKGINQKSLKKVKVDIPCIKEQQKIANYLSVIDTKIETVNQQIEKTQEFKRGLLQQMFV</sequence>
<keyword evidence="6" id="KW-0255">Endonuclease</keyword>
<dbReference type="PANTHER" id="PTHR30408:SF12">
    <property type="entry name" value="TYPE I RESTRICTION ENZYME MJAVIII SPECIFICITY SUBUNIT"/>
    <property type="match status" value="1"/>
</dbReference>
<dbReference type="SUPFAM" id="SSF116734">
    <property type="entry name" value="DNA methylase specificity domain"/>
    <property type="match status" value="2"/>
</dbReference>
<feature type="region of interest" description="Disordered" evidence="4">
    <location>
        <begin position="1"/>
        <end position="21"/>
    </location>
</feature>
<dbReference type="PANTHER" id="PTHR30408">
    <property type="entry name" value="TYPE-1 RESTRICTION ENZYME ECOKI SPECIFICITY PROTEIN"/>
    <property type="match status" value="1"/>
</dbReference>
<dbReference type="GO" id="GO:0016787">
    <property type="term" value="F:hydrolase activity"/>
    <property type="evidence" value="ECO:0007669"/>
    <property type="project" value="UniProtKB-KW"/>
</dbReference>
<dbReference type="RefSeq" id="WP_304435855.1">
    <property type="nucleotide sequence ID" value="NZ_JAUKUC010000001.1"/>
</dbReference>
<dbReference type="Gene3D" id="1.10.287.1120">
    <property type="entry name" value="Bipartite methylase S protein"/>
    <property type="match status" value="2"/>
</dbReference>
<dbReference type="EMBL" id="JAUKUC010000001">
    <property type="protein sequence ID" value="MDO1512854.1"/>
    <property type="molecule type" value="Genomic_DNA"/>
</dbReference>
<protein>
    <submittedName>
        <fullName evidence="6">Restriction endonuclease subunit S</fullName>
        <ecNumber evidence="6">3.1.21.-</ecNumber>
    </submittedName>
</protein>
<organism evidence="6 7">
    <name type="scientific">Maribacter confluentis</name>
    <dbReference type="NCBI Taxonomy" id="1656093"/>
    <lineage>
        <taxon>Bacteria</taxon>
        <taxon>Pseudomonadati</taxon>
        <taxon>Bacteroidota</taxon>
        <taxon>Flavobacteriia</taxon>
        <taxon>Flavobacteriales</taxon>
        <taxon>Flavobacteriaceae</taxon>
        <taxon>Maribacter</taxon>
    </lineage>
</organism>
<name>A0ABT8RPL5_9FLAO</name>
<evidence type="ECO:0000259" key="5">
    <source>
        <dbReference type="Pfam" id="PF01420"/>
    </source>
</evidence>
<dbReference type="GO" id="GO:0004519">
    <property type="term" value="F:endonuclease activity"/>
    <property type="evidence" value="ECO:0007669"/>
    <property type="project" value="UniProtKB-KW"/>
</dbReference>
<comment type="similarity">
    <text evidence="1">Belongs to the type-I restriction system S methylase family.</text>
</comment>
<reference evidence="6" key="2">
    <citation type="submission" date="2023-06" db="EMBL/GenBank/DDBJ databases">
        <authorList>
            <person name="Lucena T."/>
            <person name="Sun Q."/>
        </authorList>
    </citation>
    <scope>NUCLEOTIDE SEQUENCE</scope>
    <source>
        <strain evidence="6">CECT 8869</strain>
    </source>
</reference>
<evidence type="ECO:0000256" key="3">
    <source>
        <dbReference type="ARBA" id="ARBA00023125"/>
    </source>
</evidence>
<feature type="domain" description="Type I restriction modification DNA specificity" evidence="5">
    <location>
        <begin position="254"/>
        <end position="432"/>
    </location>
</feature>
<dbReference type="Gene3D" id="3.90.220.20">
    <property type="entry name" value="DNA methylase specificity domains"/>
    <property type="match status" value="2"/>
</dbReference>
<evidence type="ECO:0000256" key="1">
    <source>
        <dbReference type="ARBA" id="ARBA00010923"/>
    </source>
</evidence>
<dbReference type="InterPro" id="IPR052021">
    <property type="entry name" value="Type-I_RS_S_subunit"/>
</dbReference>
<feature type="domain" description="Type I restriction modification DNA specificity" evidence="5">
    <location>
        <begin position="61"/>
        <end position="227"/>
    </location>
</feature>
<comment type="caution">
    <text evidence="6">The sequence shown here is derived from an EMBL/GenBank/DDBJ whole genome shotgun (WGS) entry which is preliminary data.</text>
</comment>
<evidence type="ECO:0000256" key="4">
    <source>
        <dbReference type="SAM" id="MobiDB-lite"/>
    </source>
</evidence>
<dbReference type="EC" id="3.1.21.-" evidence="6"/>